<dbReference type="GeneID" id="36555413"/>
<reference evidence="3 4" key="1">
    <citation type="submission" date="2016-12" db="EMBL/GenBank/DDBJ databases">
        <title>The genomes of Aspergillus section Nigri reveals drivers in fungal speciation.</title>
        <authorList>
            <consortium name="DOE Joint Genome Institute"/>
            <person name="Vesth T.C."/>
            <person name="Nybo J."/>
            <person name="Theobald S."/>
            <person name="Brandl J."/>
            <person name="Frisvad J.C."/>
            <person name="Nielsen K.F."/>
            <person name="Lyhne E.K."/>
            <person name="Kogle M.E."/>
            <person name="Kuo A."/>
            <person name="Riley R."/>
            <person name="Clum A."/>
            <person name="Nolan M."/>
            <person name="Lipzen A."/>
            <person name="Salamov A."/>
            <person name="Henrissat B."/>
            <person name="Wiebenga A."/>
            <person name="De Vries R.P."/>
            <person name="Grigoriev I.V."/>
            <person name="Mortensen U.H."/>
            <person name="Andersen M.R."/>
            <person name="Baker S.E."/>
        </authorList>
    </citation>
    <scope>NUCLEOTIDE SEQUENCE [LARGE SCALE GENOMIC DNA]</scope>
    <source>
        <strain evidence="3 4">IBT 23096</strain>
    </source>
</reference>
<comment type="caution">
    <text evidence="3">The sequence shown here is derived from an EMBL/GenBank/DDBJ whole genome shotgun (WGS) entry which is preliminary data.</text>
</comment>
<evidence type="ECO:0000313" key="3">
    <source>
        <dbReference type="EMBL" id="PLB49674.1"/>
    </source>
</evidence>
<protein>
    <submittedName>
        <fullName evidence="3">Uncharacterized protein</fullName>
    </submittedName>
</protein>
<feature type="region of interest" description="Disordered" evidence="1">
    <location>
        <begin position="404"/>
        <end position="425"/>
    </location>
</feature>
<dbReference type="Proteomes" id="UP000234275">
    <property type="component" value="Unassembled WGS sequence"/>
</dbReference>
<proteinExistence type="predicted"/>
<feature type="transmembrane region" description="Helical" evidence="2">
    <location>
        <begin position="12"/>
        <end position="36"/>
    </location>
</feature>
<gene>
    <name evidence="3" type="ORF">P170DRAFT_426547</name>
</gene>
<dbReference type="VEuPathDB" id="FungiDB:P170DRAFT_426547"/>
<feature type="region of interest" description="Disordered" evidence="1">
    <location>
        <begin position="369"/>
        <end position="388"/>
    </location>
</feature>
<feature type="compositionally biased region" description="Polar residues" evidence="1">
    <location>
        <begin position="232"/>
        <end position="242"/>
    </location>
</feature>
<keyword evidence="2" id="KW-0472">Membrane</keyword>
<dbReference type="EMBL" id="MSFO01000004">
    <property type="protein sequence ID" value="PLB49674.1"/>
    <property type="molecule type" value="Genomic_DNA"/>
</dbReference>
<keyword evidence="2" id="KW-0812">Transmembrane</keyword>
<dbReference type="AlphaFoldDB" id="A0A2I2G9X1"/>
<organism evidence="3 4">
    <name type="scientific">Aspergillus steynii IBT 23096</name>
    <dbReference type="NCBI Taxonomy" id="1392250"/>
    <lineage>
        <taxon>Eukaryota</taxon>
        <taxon>Fungi</taxon>
        <taxon>Dikarya</taxon>
        <taxon>Ascomycota</taxon>
        <taxon>Pezizomycotina</taxon>
        <taxon>Eurotiomycetes</taxon>
        <taxon>Eurotiomycetidae</taxon>
        <taxon>Eurotiales</taxon>
        <taxon>Aspergillaceae</taxon>
        <taxon>Aspergillus</taxon>
        <taxon>Aspergillus subgen. Circumdati</taxon>
    </lineage>
</organism>
<keyword evidence="2" id="KW-1133">Transmembrane helix</keyword>
<evidence type="ECO:0000256" key="1">
    <source>
        <dbReference type="SAM" id="MobiDB-lite"/>
    </source>
</evidence>
<dbReference type="OrthoDB" id="10338966at2759"/>
<sequence length="506" mass="55389">MDSHLMGVKLLLSYPPPLLFLPVLYLLYLLFILSILSSSPSSPPSPSSIFSVQDLLFRYQSTAYLYRPHHTEAFTSYHSPAMSSTGPARSNPSNAVDVDIPVPSIEIPSPTEPPATMTELAKKDAEQTLKAIENATEALFPLIDILAQVCHDLGSLAPQLTELGRALRRNADHITRRDTQMVDPKSTTHEPTSLADSIQSSAVESNDATASNNPATTNITADEIPISKKCNHSNTQLTSSKPGTVDSVQDDSSDSSAALISKRRRPNPSETSISHHSHERPKDIPYRDQAVANDGHSYPQNMAQNLTTNKTTQKAAGAQPSEHPPWGVPPFIPMPIPSIIDQPPMATDLRPVHKRPDYRRRQDMNAVPLAQSGKPENNKNMIGRHPVGQPARSTVILPKVGVRPRHFTDSQPGQGRTAGPSLGSHPIYRWSSDPVNVYMPTTWPSEWFTDMPTREGIRAALLQTGGGVYDSGRQDQIDDMVGAISQFLQGHHSQKPLTQARKISLL</sequence>
<evidence type="ECO:0000313" key="4">
    <source>
        <dbReference type="Proteomes" id="UP000234275"/>
    </source>
</evidence>
<feature type="region of interest" description="Disordered" evidence="1">
    <location>
        <begin position="172"/>
        <end position="285"/>
    </location>
</feature>
<name>A0A2I2G9X1_9EURO</name>
<evidence type="ECO:0000256" key="2">
    <source>
        <dbReference type="SAM" id="Phobius"/>
    </source>
</evidence>
<feature type="compositionally biased region" description="Polar residues" evidence="1">
    <location>
        <begin position="189"/>
        <end position="220"/>
    </location>
</feature>
<accession>A0A2I2G9X1</accession>
<dbReference type="RefSeq" id="XP_024704976.1">
    <property type="nucleotide sequence ID" value="XM_024847714.1"/>
</dbReference>
<keyword evidence="4" id="KW-1185">Reference proteome</keyword>